<dbReference type="PANTHER" id="PTHR36836">
    <property type="entry name" value="COLANIC ACID BIOSYNTHESIS PROTEIN WCAK"/>
    <property type="match status" value="1"/>
</dbReference>
<evidence type="ECO:0000259" key="1">
    <source>
        <dbReference type="Pfam" id="PF04230"/>
    </source>
</evidence>
<evidence type="ECO:0000313" key="3">
    <source>
        <dbReference type="Proteomes" id="UP000183670"/>
    </source>
</evidence>
<dbReference type="AlphaFoldDB" id="A0A1G6G2G3"/>
<dbReference type="Pfam" id="PF04230">
    <property type="entry name" value="PS_pyruv_trans"/>
    <property type="match status" value="1"/>
</dbReference>
<reference evidence="2 3" key="1">
    <citation type="submission" date="2016-10" db="EMBL/GenBank/DDBJ databases">
        <authorList>
            <person name="de Groot N.N."/>
        </authorList>
    </citation>
    <scope>NUCLEOTIDE SEQUENCE [LARGE SCALE GENOMIC DNA]</scope>
    <source>
        <strain evidence="2 3">NLAE-zl-C500</strain>
    </source>
</reference>
<dbReference type="GO" id="GO:0016740">
    <property type="term" value="F:transferase activity"/>
    <property type="evidence" value="ECO:0007669"/>
    <property type="project" value="UniProtKB-KW"/>
</dbReference>
<protein>
    <submittedName>
        <fullName evidence="2">Polysaccharide pyruvyl transferase family protein WcaK</fullName>
    </submittedName>
</protein>
<feature type="domain" description="Polysaccharide pyruvyl transferase" evidence="1">
    <location>
        <begin position="68"/>
        <end position="288"/>
    </location>
</feature>
<keyword evidence="2" id="KW-0808">Transferase</keyword>
<dbReference type="InterPro" id="IPR007345">
    <property type="entry name" value="Polysacch_pyruvyl_Trfase"/>
</dbReference>
<accession>A0A1G6G2G3</accession>
<dbReference type="PANTHER" id="PTHR36836:SF1">
    <property type="entry name" value="COLANIC ACID BIOSYNTHESIS PROTEIN WCAK"/>
    <property type="match status" value="1"/>
</dbReference>
<evidence type="ECO:0000313" key="2">
    <source>
        <dbReference type="EMBL" id="SDB76035.1"/>
    </source>
</evidence>
<organism evidence="2 3">
    <name type="scientific">Bacteroides ovatus</name>
    <dbReference type="NCBI Taxonomy" id="28116"/>
    <lineage>
        <taxon>Bacteria</taxon>
        <taxon>Pseudomonadati</taxon>
        <taxon>Bacteroidota</taxon>
        <taxon>Bacteroidia</taxon>
        <taxon>Bacteroidales</taxon>
        <taxon>Bacteroidaceae</taxon>
        <taxon>Bacteroides</taxon>
    </lineage>
</organism>
<dbReference type="RefSeq" id="WP_139164920.1">
    <property type="nucleotide sequence ID" value="NZ_FMYE01000006.1"/>
</dbReference>
<sequence>MKKCLLLGYFGHRNLGDDLLYEEAMLKLPEEYEIMTLGCGEHLKEIAVRKITRLPSLKSLIFTPPHLTIFNGGGVFPAKQYPLGTLLKHLIIWMVSKKMIINGVGIVPKKGYWNNFRFNLFLHMLHYISVRDDVSKQYVESLIGKRRCVNCHDLYFGKTLSSVSRKREGVLVCLANPFSKNEKENFYVNSRYLKLVAQVQELLLVMKLKYGQLTFMPFFLGSDEIFIQDVCQHPSLNQSKVITPYVDFQLKDVDTIFCQYEIGVCMRFHSFVLSVRNVLPFVGICYDHKSESLLAEMGLADVGVRYGIRNSQFFGIEQDIDKDRLCECFQYVVQNERSIVETLNQFRQKYHQQVNDNYKSIYSIIGQ</sequence>
<name>A0A1G6G2G3_BACOV</name>
<dbReference type="Proteomes" id="UP000183670">
    <property type="component" value="Unassembled WGS sequence"/>
</dbReference>
<gene>
    <name evidence="2" type="ORF">SAMN05192581_100621</name>
</gene>
<dbReference type="EMBL" id="FMYE01000006">
    <property type="protein sequence ID" value="SDB76035.1"/>
    <property type="molecule type" value="Genomic_DNA"/>
</dbReference>
<proteinExistence type="predicted"/>